<protein>
    <submittedName>
        <fullName evidence="1">Uncharacterized protein</fullName>
    </submittedName>
</protein>
<evidence type="ECO:0000313" key="2">
    <source>
        <dbReference type="Proteomes" id="UP000027451"/>
    </source>
</evidence>
<reference evidence="1 2" key="1">
    <citation type="submission" date="2014-03" db="EMBL/GenBank/DDBJ databases">
        <title>Draft Genome Sequences of Four Burkholderia Strains.</title>
        <authorList>
            <person name="Liu X.Y."/>
            <person name="Li C.X."/>
            <person name="Xu J.H."/>
        </authorList>
    </citation>
    <scope>NUCLEOTIDE SEQUENCE [LARGE SCALE GENOMIC DNA]</scope>
    <source>
        <strain evidence="1 2">OP-1</strain>
    </source>
</reference>
<organism evidence="1 2">
    <name type="scientific">Caballeronia zhejiangensis</name>
    <dbReference type="NCBI Taxonomy" id="871203"/>
    <lineage>
        <taxon>Bacteria</taxon>
        <taxon>Pseudomonadati</taxon>
        <taxon>Pseudomonadota</taxon>
        <taxon>Betaproteobacteria</taxon>
        <taxon>Burkholderiales</taxon>
        <taxon>Burkholderiaceae</taxon>
        <taxon>Caballeronia</taxon>
    </lineage>
</organism>
<sequence>MIKNLPDKHGLMQFPGRIREAGAISACDRHNETALSEARRTIKLEAPHSFEMRDSGDYRRAARSSFGASFQIEVAKMS</sequence>
<gene>
    <name evidence="1" type="ORF">BG60_36330</name>
</gene>
<comment type="caution">
    <text evidence="1">The sequence shown here is derived from an EMBL/GenBank/DDBJ whole genome shotgun (WGS) entry which is preliminary data.</text>
</comment>
<name>A0A656QK76_9BURK</name>
<keyword evidence="2" id="KW-1185">Reference proteome</keyword>
<dbReference type="RefSeq" id="WP_033537140.1">
    <property type="nucleotide sequence ID" value="NZ_CADFFU010000001.1"/>
</dbReference>
<dbReference type="Proteomes" id="UP000027451">
    <property type="component" value="Unassembled WGS sequence"/>
</dbReference>
<accession>A0A656QK76</accession>
<dbReference type="AlphaFoldDB" id="A0A656QK76"/>
<dbReference type="EMBL" id="JFHD01000008">
    <property type="protein sequence ID" value="KDR30722.1"/>
    <property type="molecule type" value="Genomic_DNA"/>
</dbReference>
<dbReference type="OrthoDB" id="9977378at2"/>
<evidence type="ECO:0000313" key="1">
    <source>
        <dbReference type="EMBL" id="KDR30722.1"/>
    </source>
</evidence>
<proteinExistence type="predicted"/>